<reference evidence="1" key="1">
    <citation type="submission" date="2023-03" db="EMBL/GenBank/DDBJ databases">
        <title>Actinoallomurus iriomotensis NBRC 103684.</title>
        <authorList>
            <person name="Ichikawa N."/>
            <person name="Sato H."/>
            <person name="Tonouchi N."/>
        </authorList>
    </citation>
    <scope>NUCLEOTIDE SEQUENCE</scope>
    <source>
        <strain evidence="1">NBRC 103684</strain>
    </source>
</reference>
<evidence type="ECO:0000313" key="2">
    <source>
        <dbReference type="Proteomes" id="UP001165074"/>
    </source>
</evidence>
<dbReference type="InterPro" id="IPR036388">
    <property type="entry name" value="WH-like_DNA-bd_sf"/>
</dbReference>
<sequence length="99" mass="10825">MAGRLASEVELSPSGLARLVDRLVMRGLLAKVDDAWDGPVTHLVLTEQGRAVRDAVLPRAVEHIRDNCGPDPTPLERLRVAGWVPGSTRPPQGTRERRS</sequence>
<protein>
    <recommendedName>
        <fullName evidence="3">HTH marR-type domain-containing protein</fullName>
    </recommendedName>
</protein>
<dbReference type="AlphaFoldDB" id="A0A9W6S6W1"/>
<organism evidence="1 2">
    <name type="scientific">Actinoallomurus iriomotensis</name>
    <dbReference type="NCBI Taxonomy" id="478107"/>
    <lineage>
        <taxon>Bacteria</taxon>
        <taxon>Bacillati</taxon>
        <taxon>Actinomycetota</taxon>
        <taxon>Actinomycetes</taxon>
        <taxon>Streptosporangiales</taxon>
        <taxon>Thermomonosporaceae</taxon>
        <taxon>Actinoallomurus</taxon>
    </lineage>
</organism>
<evidence type="ECO:0000313" key="1">
    <source>
        <dbReference type="EMBL" id="GLY88169.1"/>
    </source>
</evidence>
<accession>A0A9W6S6W1</accession>
<dbReference type="InterPro" id="IPR036390">
    <property type="entry name" value="WH_DNA-bd_sf"/>
</dbReference>
<comment type="caution">
    <text evidence="1">The sequence shown here is derived from an EMBL/GenBank/DDBJ whole genome shotgun (WGS) entry which is preliminary data.</text>
</comment>
<dbReference type="EMBL" id="BSTK01000009">
    <property type="protein sequence ID" value="GLY88169.1"/>
    <property type="molecule type" value="Genomic_DNA"/>
</dbReference>
<proteinExistence type="predicted"/>
<dbReference type="RefSeq" id="WP_285577797.1">
    <property type="nucleotide sequence ID" value="NZ_BSTK01000009.1"/>
</dbReference>
<evidence type="ECO:0008006" key="3">
    <source>
        <dbReference type="Google" id="ProtNLM"/>
    </source>
</evidence>
<dbReference type="Proteomes" id="UP001165074">
    <property type="component" value="Unassembled WGS sequence"/>
</dbReference>
<gene>
    <name evidence="1" type="ORF">Airi02_060980</name>
</gene>
<name>A0A9W6S6W1_9ACTN</name>
<dbReference type="SUPFAM" id="SSF46785">
    <property type="entry name" value="Winged helix' DNA-binding domain"/>
    <property type="match status" value="1"/>
</dbReference>
<dbReference type="Gene3D" id="1.10.10.10">
    <property type="entry name" value="Winged helix-like DNA-binding domain superfamily/Winged helix DNA-binding domain"/>
    <property type="match status" value="1"/>
</dbReference>
<keyword evidence="2" id="KW-1185">Reference proteome</keyword>